<dbReference type="AlphaFoldDB" id="A0A1B7KP62"/>
<dbReference type="RefSeq" id="WP_064552375.1">
    <property type="nucleotide sequence ID" value="NZ_LXMA01000038.1"/>
</dbReference>
<evidence type="ECO:0000313" key="1">
    <source>
        <dbReference type="EMBL" id="OAT71868.1"/>
    </source>
</evidence>
<proteinExistence type="predicted"/>
<comment type="caution">
    <text evidence="1">The sequence shown here is derived from an EMBL/GenBank/DDBJ whole genome shotgun (WGS) entry which is preliminary data.</text>
</comment>
<gene>
    <name evidence="1" type="ORF">A7K69_10685</name>
</gene>
<protein>
    <submittedName>
        <fullName evidence="1">Uncharacterized protein</fullName>
    </submittedName>
</protein>
<dbReference type="EMBL" id="LXMA01000038">
    <property type="protein sequence ID" value="OAT71868.1"/>
    <property type="molecule type" value="Genomic_DNA"/>
</dbReference>
<sequence length="140" mass="15528">MPEITPNLGLYLKNPVIDGNDTFNIETMLNQNWRKIDEKVALKTEVETSESVQQKIDEAIAGLINGAPEALDTLRELAQAMGDDPNFATTVLNRLTTAEQNFAVHSADTTKHVTQAEKDAWNVAQAKTNDLEILYWMGAI</sequence>
<name>A0A1B7KP62_PARTM</name>
<evidence type="ECO:0000313" key="2">
    <source>
        <dbReference type="Proteomes" id="UP000078290"/>
    </source>
</evidence>
<dbReference type="Proteomes" id="UP000078290">
    <property type="component" value="Unassembled WGS sequence"/>
</dbReference>
<accession>A0A1B7KP62</accession>
<reference evidence="2" key="1">
    <citation type="submission" date="2016-05" db="EMBL/GenBank/DDBJ databases">
        <authorList>
            <person name="Wang W."/>
            <person name="Zhu L."/>
        </authorList>
    </citation>
    <scope>NUCLEOTIDE SEQUENCE [LARGE SCALE GENOMIC DNA]</scope>
    <source>
        <strain evidence="2">W-2</strain>
    </source>
</reference>
<organism evidence="1 2">
    <name type="scientific">Parageobacillus thermoglucosidasius</name>
    <name type="common">Geobacillus thermoglucosidasius</name>
    <dbReference type="NCBI Taxonomy" id="1426"/>
    <lineage>
        <taxon>Bacteria</taxon>
        <taxon>Bacillati</taxon>
        <taxon>Bacillota</taxon>
        <taxon>Bacilli</taxon>
        <taxon>Bacillales</taxon>
        <taxon>Anoxybacillaceae</taxon>
        <taxon>Parageobacillus</taxon>
    </lineage>
</organism>